<evidence type="ECO:0000313" key="7">
    <source>
        <dbReference type="Proteomes" id="UP000449547"/>
    </source>
</evidence>
<dbReference type="InterPro" id="IPR058923">
    <property type="entry name" value="RCC1-like_dom"/>
</dbReference>
<proteinExistence type="predicted"/>
<dbReference type="PROSITE" id="PS00626">
    <property type="entry name" value="RCC1_2"/>
    <property type="match status" value="3"/>
</dbReference>
<feature type="repeat" description="RCC1" evidence="3">
    <location>
        <begin position="421"/>
        <end position="475"/>
    </location>
</feature>
<evidence type="ECO:0000256" key="4">
    <source>
        <dbReference type="SAM" id="MobiDB-lite"/>
    </source>
</evidence>
<dbReference type="Gene3D" id="2.130.10.30">
    <property type="entry name" value="Regulator of chromosome condensation 1/beta-lactamase-inhibitor protein II"/>
    <property type="match status" value="1"/>
</dbReference>
<gene>
    <name evidence="6" type="ORF">DIURU_000258</name>
</gene>
<evidence type="ECO:0000256" key="2">
    <source>
        <dbReference type="ARBA" id="ARBA00022737"/>
    </source>
</evidence>
<name>A0A642V0R1_DIURU</name>
<dbReference type="Proteomes" id="UP000449547">
    <property type="component" value="Unassembled WGS sequence"/>
</dbReference>
<feature type="compositionally biased region" description="Basic residues" evidence="4">
    <location>
        <begin position="1"/>
        <end position="11"/>
    </location>
</feature>
<dbReference type="SUPFAM" id="SSF50985">
    <property type="entry name" value="RCC1/BLIP-II"/>
    <property type="match status" value="1"/>
</dbReference>
<feature type="repeat" description="RCC1" evidence="3">
    <location>
        <begin position="188"/>
        <end position="240"/>
    </location>
</feature>
<protein>
    <recommendedName>
        <fullName evidence="5">RCC1-like domain-containing protein</fullName>
    </recommendedName>
</protein>
<dbReference type="Pfam" id="PF25390">
    <property type="entry name" value="WD40_RLD"/>
    <property type="match status" value="1"/>
</dbReference>
<feature type="repeat" description="RCC1" evidence="3">
    <location>
        <begin position="53"/>
        <end position="113"/>
    </location>
</feature>
<dbReference type="GO" id="GO:0005085">
    <property type="term" value="F:guanyl-nucleotide exchange factor activity"/>
    <property type="evidence" value="ECO:0007669"/>
    <property type="project" value="TreeGrafter"/>
</dbReference>
<keyword evidence="1" id="KW-0344">Guanine-nucleotide releasing factor</keyword>
<feature type="domain" description="RCC1-like" evidence="5">
    <location>
        <begin position="55"/>
        <end position="470"/>
    </location>
</feature>
<dbReference type="InterPro" id="IPR009091">
    <property type="entry name" value="RCC1/BLIP-II"/>
</dbReference>
<feature type="repeat" description="RCC1" evidence="3">
    <location>
        <begin position="294"/>
        <end position="352"/>
    </location>
</feature>
<keyword evidence="7" id="KW-1185">Reference proteome</keyword>
<reference evidence="6 7" key="1">
    <citation type="submission" date="2019-07" db="EMBL/GenBank/DDBJ databases">
        <title>Genome assembly of two rare yeast pathogens: Diutina rugosa and Trichomonascus ciferrii.</title>
        <authorList>
            <person name="Mixao V."/>
            <person name="Saus E."/>
            <person name="Hansen A."/>
            <person name="Lass-Flor C."/>
            <person name="Gabaldon T."/>
        </authorList>
    </citation>
    <scope>NUCLEOTIDE SEQUENCE [LARGE SCALE GENOMIC DNA]</scope>
    <source>
        <strain evidence="6 7">CBS 613</strain>
    </source>
</reference>
<evidence type="ECO:0000313" key="6">
    <source>
        <dbReference type="EMBL" id="KAA8908289.1"/>
    </source>
</evidence>
<keyword evidence="2" id="KW-0677">Repeat</keyword>
<dbReference type="AlphaFoldDB" id="A0A642V0R1"/>
<dbReference type="RefSeq" id="XP_034014974.1">
    <property type="nucleotide sequence ID" value="XM_034155246.1"/>
</dbReference>
<dbReference type="OMA" id="IFVWGTG"/>
<dbReference type="PROSITE" id="PS50012">
    <property type="entry name" value="RCC1_3"/>
    <property type="match status" value="7"/>
</dbReference>
<dbReference type="PANTHER" id="PTHR45982:SF1">
    <property type="entry name" value="REGULATOR OF CHROMOSOME CONDENSATION"/>
    <property type="match status" value="1"/>
</dbReference>
<feature type="repeat" description="RCC1" evidence="3">
    <location>
        <begin position="114"/>
        <end position="187"/>
    </location>
</feature>
<feature type="repeat" description="RCC1" evidence="3">
    <location>
        <begin position="353"/>
        <end position="420"/>
    </location>
</feature>
<organism evidence="6 7">
    <name type="scientific">Diutina rugosa</name>
    <name type="common">Yeast</name>
    <name type="synonym">Candida rugosa</name>
    <dbReference type="NCBI Taxonomy" id="5481"/>
    <lineage>
        <taxon>Eukaryota</taxon>
        <taxon>Fungi</taxon>
        <taxon>Dikarya</taxon>
        <taxon>Ascomycota</taxon>
        <taxon>Saccharomycotina</taxon>
        <taxon>Pichiomycetes</taxon>
        <taxon>Debaryomycetaceae</taxon>
        <taxon>Diutina</taxon>
    </lineage>
</organism>
<dbReference type="VEuPathDB" id="FungiDB:DIURU_000258"/>
<dbReference type="PRINTS" id="PR00633">
    <property type="entry name" value="RCCNDNSATION"/>
</dbReference>
<feature type="repeat" description="RCC1" evidence="3">
    <location>
        <begin position="241"/>
        <end position="293"/>
    </location>
</feature>
<evidence type="ECO:0000256" key="3">
    <source>
        <dbReference type="PROSITE-ProRule" id="PRU00235"/>
    </source>
</evidence>
<accession>A0A642V0R1</accession>
<dbReference type="GO" id="GO:0005737">
    <property type="term" value="C:cytoplasm"/>
    <property type="evidence" value="ECO:0007669"/>
    <property type="project" value="TreeGrafter"/>
</dbReference>
<dbReference type="EMBL" id="SWFT01000009">
    <property type="protein sequence ID" value="KAA8908289.1"/>
    <property type="molecule type" value="Genomic_DNA"/>
</dbReference>
<feature type="region of interest" description="Disordered" evidence="4">
    <location>
        <begin position="140"/>
        <end position="161"/>
    </location>
</feature>
<dbReference type="InterPro" id="IPR000408">
    <property type="entry name" value="Reg_chr_condens"/>
</dbReference>
<dbReference type="OrthoDB" id="61110at2759"/>
<evidence type="ECO:0000259" key="5">
    <source>
        <dbReference type="Pfam" id="PF25390"/>
    </source>
</evidence>
<dbReference type="InterPro" id="IPR051553">
    <property type="entry name" value="Ran_GTPase-activating"/>
</dbReference>
<comment type="caution">
    <text evidence="6">The sequence shown here is derived from an EMBL/GenBank/DDBJ whole genome shotgun (WGS) entry which is preliminary data.</text>
</comment>
<sequence length="494" mass="53368">MAPTKTSKRGASRGASPAPKRARQVHVSASALLHSKGRLPDVNTIPKPKTEPLDIFVWGSGAMCELGLGPEAKTKEVKRPRRNPLLNDGALGEGVHVVDFAAGGMHTLVLDSNNNLWSWGTNDYGVLGRDTSGAEVLKTIDGDDSDDEDASLNPKESTPGKVEGLPKGIAIVGLAATDNLSAVILDNGDVWAWGGFRNNEGVLGFLRSDKLERTPRKINELTNICQLAAGKDHLLAVDTKGVVFAWGNGQQNQLGRKVMPRHVLRTLEPQPFGLYNIKYIASGDFHCFAVDHDDHVYAWGLNQYGQCGVDVAEGGLRDGDMLPHPTLINRLTNKGVSQIAGGEHHTIFLTESGDVYTSGRVDMKEVGIAEDKYPEYAYKDDHGRVRAIPMPTKVQVGKQTSFKCKAIGAGSHQSYAVTEDGMVYAWGFADTYALGLGNLDDDIEVPTRIHNTATKDEDIVKVDGGGQFAISGGVKLAEKAAEDRLEKYEDDDDE</sequence>
<evidence type="ECO:0000256" key="1">
    <source>
        <dbReference type="ARBA" id="ARBA00022658"/>
    </source>
</evidence>
<dbReference type="GeneID" id="54778911"/>
<dbReference type="PANTHER" id="PTHR45982">
    <property type="entry name" value="REGULATOR OF CHROMOSOME CONDENSATION"/>
    <property type="match status" value="1"/>
</dbReference>
<feature type="region of interest" description="Disordered" evidence="4">
    <location>
        <begin position="1"/>
        <end position="25"/>
    </location>
</feature>
<dbReference type="PROSITE" id="PS00625">
    <property type="entry name" value="RCC1_1"/>
    <property type="match status" value="1"/>
</dbReference>